<dbReference type="Proteomes" id="UP000557717">
    <property type="component" value="Unassembled WGS sequence"/>
</dbReference>
<dbReference type="PANTHER" id="PTHR32305">
    <property type="match status" value="1"/>
</dbReference>
<dbReference type="AlphaFoldDB" id="A0A840V7T5"/>
<gene>
    <name evidence="1" type="ORF">HNR46_004314</name>
</gene>
<accession>A0A840V7T5</accession>
<sequence>PSIGFSTKYQDEETGLYYYGYRYYDPVTGRWPSRDPIGERGGVNLYGFVENDSVGRIDVLGQNPQDLALKLGSLEVPKAYGVDVSANLVAGLGSFNGGIQLVFFPDTCELGLYGILPAIVDVDGDGVIDDYRPEDPSQLAALENAFKNLPIGIDISLSANLSIAVNIGEDNGADSWKGLFYGGTADAGPGAVVGLGVFWDPFGNWVGASVGAGVSPVPFNTKSNPQAYFLLKAVTLPKCPCYALIYAAP</sequence>
<proteinExistence type="predicted"/>
<organism evidence="1 2">
    <name type="scientific">Haloferula luteola</name>
    <dbReference type="NCBI Taxonomy" id="595692"/>
    <lineage>
        <taxon>Bacteria</taxon>
        <taxon>Pseudomonadati</taxon>
        <taxon>Verrucomicrobiota</taxon>
        <taxon>Verrucomicrobiia</taxon>
        <taxon>Verrucomicrobiales</taxon>
        <taxon>Verrucomicrobiaceae</taxon>
        <taxon>Haloferula</taxon>
    </lineage>
</organism>
<dbReference type="InterPro" id="IPR022385">
    <property type="entry name" value="Rhs_assc_core"/>
</dbReference>
<dbReference type="Gene3D" id="2.180.10.10">
    <property type="entry name" value="RHS repeat-associated core"/>
    <property type="match status" value="1"/>
</dbReference>
<dbReference type="PANTHER" id="PTHR32305:SF15">
    <property type="entry name" value="PROTEIN RHSA-RELATED"/>
    <property type="match status" value="1"/>
</dbReference>
<dbReference type="NCBIfam" id="TIGR03696">
    <property type="entry name" value="Rhs_assc_core"/>
    <property type="match status" value="1"/>
</dbReference>
<evidence type="ECO:0000313" key="1">
    <source>
        <dbReference type="EMBL" id="MBB5354042.1"/>
    </source>
</evidence>
<keyword evidence="2" id="KW-1185">Reference proteome</keyword>
<feature type="non-terminal residue" evidence="1">
    <location>
        <position position="1"/>
    </location>
</feature>
<dbReference type="EMBL" id="JACHFD010000082">
    <property type="protein sequence ID" value="MBB5354042.1"/>
    <property type="molecule type" value="Genomic_DNA"/>
</dbReference>
<dbReference type="PRINTS" id="PR00394">
    <property type="entry name" value="RHSPROTEIN"/>
</dbReference>
<dbReference type="RefSeq" id="WP_184022593.1">
    <property type="nucleotide sequence ID" value="NZ_JACHFD010000082.1"/>
</dbReference>
<reference evidence="1 2" key="1">
    <citation type="submission" date="2020-08" db="EMBL/GenBank/DDBJ databases">
        <title>Genomic Encyclopedia of Type Strains, Phase IV (KMG-IV): sequencing the most valuable type-strain genomes for metagenomic binning, comparative biology and taxonomic classification.</title>
        <authorList>
            <person name="Goeker M."/>
        </authorList>
    </citation>
    <scope>NUCLEOTIDE SEQUENCE [LARGE SCALE GENOMIC DNA]</scope>
    <source>
        <strain evidence="1 2">YC6886</strain>
    </source>
</reference>
<evidence type="ECO:0000313" key="2">
    <source>
        <dbReference type="Proteomes" id="UP000557717"/>
    </source>
</evidence>
<dbReference type="InterPro" id="IPR050708">
    <property type="entry name" value="T6SS_VgrG/RHS"/>
</dbReference>
<protein>
    <submittedName>
        <fullName evidence="1">RHS repeat-associated protein</fullName>
    </submittedName>
</protein>
<comment type="caution">
    <text evidence="1">The sequence shown here is derived from an EMBL/GenBank/DDBJ whole genome shotgun (WGS) entry which is preliminary data.</text>
</comment>
<name>A0A840V7T5_9BACT</name>